<proteinExistence type="predicted"/>
<name>A0A1E5PVU3_9ACTN</name>
<dbReference type="GO" id="GO:0008703">
    <property type="term" value="F:5-amino-6-(5-phosphoribosylamino)uracil reductase activity"/>
    <property type="evidence" value="ECO:0007669"/>
    <property type="project" value="InterPro"/>
</dbReference>
<reference evidence="2 3" key="1">
    <citation type="submission" date="2016-08" db="EMBL/GenBank/DDBJ databases">
        <title>The complete genome of Streptomyces subrutilus 10-1-1.</title>
        <authorList>
            <person name="Chen X."/>
        </authorList>
    </citation>
    <scope>NUCLEOTIDE SEQUENCE [LARGE SCALE GENOMIC DNA]</scope>
    <source>
        <strain evidence="2 3">10-1-1</strain>
    </source>
</reference>
<dbReference type="PANTHER" id="PTHR38011:SF11">
    <property type="entry name" value="2,5-DIAMINO-6-RIBOSYLAMINO-4(3H)-PYRIMIDINONE 5'-PHOSPHATE REDUCTASE"/>
    <property type="match status" value="1"/>
</dbReference>
<dbReference type="STRING" id="36818.BGK67_22175"/>
<dbReference type="Gene3D" id="3.40.430.10">
    <property type="entry name" value="Dihydrofolate Reductase, subunit A"/>
    <property type="match status" value="1"/>
</dbReference>
<dbReference type="Proteomes" id="UP000095705">
    <property type="component" value="Unassembled WGS sequence"/>
</dbReference>
<feature type="domain" description="Bacterial bifunctional deaminase-reductase C-terminal" evidence="1">
    <location>
        <begin position="2"/>
        <end position="183"/>
    </location>
</feature>
<dbReference type="PANTHER" id="PTHR38011">
    <property type="entry name" value="DIHYDROFOLATE REDUCTASE FAMILY PROTEIN (AFU_ORTHOLOGUE AFUA_8G06820)"/>
    <property type="match status" value="1"/>
</dbReference>
<comment type="caution">
    <text evidence="2">The sequence shown here is derived from an EMBL/GenBank/DDBJ whole genome shotgun (WGS) entry which is preliminary data.</text>
</comment>
<gene>
    <name evidence="2" type="ORF">BGK67_22175</name>
</gene>
<dbReference type="AlphaFoldDB" id="A0A1E5PVU3"/>
<keyword evidence="3" id="KW-1185">Reference proteome</keyword>
<dbReference type="SUPFAM" id="SSF53597">
    <property type="entry name" value="Dihydrofolate reductase-like"/>
    <property type="match status" value="1"/>
</dbReference>
<dbReference type="Pfam" id="PF01872">
    <property type="entry name" value="RibD_C"/>
    <property type="match status" value="1"/>
</dbReference>
<sequence length="193" mass="20991">MRKLTYFVGTSVDGYIADPDGDGDFFNRWVEPGYAKDMFGEFPETLPTPVRAELGLEGAVARHFDAVLMGRATYEAGLRLGMTSPYAHLDQYVASRSLGASPDPAVQIISGDVAARVRQLKERPGLGIWLCGGAELAGQLVEEIDEFVVKTYPVFAGAGIPMARAGFATRELELTDLKHYAGGQIVSTYARRR</sequence>
<dbReference type="EMBL" id="MEHK01000001">
    <property type="protein sequence ID" value="OEJ33684.1"/>
    <property type="molecule type" value="Genomic_DNA"/>
</dbReference>
<dbReference type="GO" id="GO:0009231">
    <property type="term" value="P:riboflavin biosynthetic process"/>
    <property type="evidence" value="ECO:0007669"/>
    <property type="project" value="InterPro"/>
</dbReference>
<dbReference type="InterPro" id="IPR002734">
    <property type="entry name" value="RibDG_C"/>
</dbReference>
<dbReference type="InterPro" id="IPR024072">
    <property type="entry name" value="DHFR-like_dom_sf"/>
</dbReference>
<evidence type="ECO:0000313" key="2">
    <source>
        <dbReference type="EMBL" id="OEJ33684.1"/>
    </source>
</evidence>
<dbReference type="OrthoDB" id="195113at2"/>
<accession>A0A1E5PVU3</accession>
<dbReference type="InterPro" id="IPR050765">
    <property type="entry name" value="Riboflavin_Biosynth_HTPR"/>
</dbReference>
<organism evidence="2 3">
    <name type="scientific">Streptomyces subrutilus</name>
    <dbReference type="NCBI Taxonomy" id="36818"/>
    <lineage>
        <taxon>Bacteria</taxon>
        <taxon>Bacillati</taxon>
        <taxon>Actinomycetota</taxon>
        <taxon>Actinomycetes</taxon>
        <taxon>Kitasatosporales</taxon>
        <taxon>Streptomycetaceae</taxon>
        <taxon>Streptomyces</taxon>
    </lineage>
</organism>
<dbReference type="RefSeq" id="WP_069921898.1">
    <property type="nucleotide sequence ID" value="NZ_MEHK01000001.1"/>
</dbReference>
<protein>
    <submittedName>
        <fullName evidence="2">Deaminase</fullName>
    </submittedName>
</protein>
<evidence type="ECO:0000259" key="1">
    <source>
        <dbReference type="Pfam" id="PF01872"/>
    </source>
</evidence>
<evidence type="ECO:0000313" key="3">
    <source>
        <dbReference type="Proteomes" id="UP000095705"/>
    </source>
</evidence>